<evidence type="ECO:0000313" key="1">
    <source>
        <dbReference type="EMBL" id="MCO6394729.1"/>
    </source>
</evidence>
<proteinExistence type="predicted"/>
<dbReference type="AlphaFoldDB" id="A0AAW5HT98"/>
<dbReference type="Proteomes" id="UP001205920">
    <property type="component" value="Unassembled WGS sequence"/>
</dbReference>
<dbReference type="EMBL" id="JAEUWV010000009">
    <property type="protein sequence ID" value="MCO6394729.1"/>
    <property type="molecule type" value="Genomic_DNA"/>
</dbReference>
<sequence>MTTPQIQFHGYPKRPVPDILGGSDWDVPMVDRDSDSIFLLVEYLKITDPENANEPTAYKMVSQLNQEHTELERKAIDVLRSTPGIQQDKDQSLYRIMFQFLQYQVGQLVIKALEATGGNATRLVGMMRWHNPGIAPAETNDAVMKTTVEEALKTLGKDHSPQAVEELWRQLNQQVDLLSQTRRAQRLAGWAKDIQSLPDSSDEMKRIFLQDQNEAAWTVIDQHLTEPINALMEQQEEEDPWAVDWDS</sequence>
<organism evidence="1 2">
    <name type="scientific">Corynebacterium lipophilum</name>
    <dbReference type="NCBI Taxonomy" id="2804918"/>
    <lineage>
        <taxon>Bacteria</taxon>
        <taxon>Bacillati</taxon>
        <taxon>Actinomycetota</taxon>
        <taxon>Actinomycetes</taxon>
        <taxon>Mycobacteriales</taxon>
        <taxon>Corynebacteriaceae</taxon>
        <taxon>Corynebacterium</taxon>
    </lineage>
</organism>
<name>A0AAW5HT98_9CORY</name>
<reference evidence="1 2" key="1">
    <citation type="submission" date="2021-01" db="EMBL/GenBank/DDBJ databases">
        <title>Identification and Characterization of Corynebacterium sp.</title>
        <authorList>
            <person name="Luo Q."/>
            <person name="Qu P."/>
            <person name="Chen Q."/>
        </authorList>
    </citation>
    <scope>NUCLEOTIDE SEQUENCE [LARGE SCALE GENOMIC DNA]</scope>
    <source>
        <strain evidence="1 2">MC-18</strain>
    </source>
</reference>
<accession>A0AAW5HT98</accession>
<dbReference type="RefSeq" id="WP_252931464.1">
    <property type="nucleotide sequence ID" value="NZ_JAEUWV010000009.1"/>
</dbReference>
<keyword evidence="2" id="KW-1185">Reference proteome</keyword>
<protein>
    <submittedName>
        <fullName evidence="1">Uncharacterized protein</fullName>
    </submittedName>
</protein>
<comment type="caution">
    <text evidence="1">The sequence shown here is derived from an EMBL/GenBank/DDBJ whole genome shotgun (WGS) entry which is preliminary data.</text>
</comment>
<evidence type="ECO:0000313" key="2">
    <source>
        <dbReference type="Proteomes" id="UP001205920"/>
    </source>
</evidence>
<gene>
    <name evidence="1" type="ORF">JMN37_07035</name>
</gene>